<dbReference type="Proteomes" id="UP001152888">
    <property type="component" value="Unassembled WGS sequence"/>
</dbReference>
<reference evidence="2" key="1">
    <citation type="submission" date="2022-03" db="EMBL/GenBank/DDBJ databases">
        <authorList>
            <person name="Sayadi A."/>
        </authorList>
    </citation>
    <scope>NUCLEOTIDE SEQUENCE</scope>
</reference>
<evidence type="ECO:0000256" key="1">
    <source>
        <dbReference type="SAM" id="MobiDB-lite"/>
    </source>
</evidence>
<organism evidence="2 3">
    <name type="scientific">Acanthoscelides obtectus</name>
    <name type="common">Bean weevil</name>
    <name type="synonym">Bruchus obtectus</name>
    <dbReference type="NCBI Taxonomy" id="200917"/>
    <lineage>
        <taxon>Eukaryota</taxon>
        <taxon>Metazoa</taxon>
        <taxon>Ecdysozoa</taxon>
        <taxon>Arthropoda</taxon>
        <taxon>Hexapoda</taxon>
        <taxon>Insecta</taxon>
        <taxon>Pterygota</taxon>
        <taxon>Neoptera</taxon>
        <taxon>Endopterygota</taxon>
        <taxon>Coleoptera</taxon>
        <taxon>Polyphaga</taxon>
        <taxon>Cucujiformia</taxon>
        <taxon>Chrysomeloidea</taxon>
        <taxon>Chrysomelidae</taxon>
        <taxon>Bruchinae</taxon>
        <taxon>Bruchini</taxon>
        <taxon>Acanthoscelides</taxon>
    </lineage>
</organism>
<comment type="caution">
    <text evidence="2">The sequence shown here is derived from an EMBL/GenBank/DDBJ whole genome shotgun (WGS) entry which is preliminary data.</text>
</comment>
<keyword evidence="3" id="KW-1185">Reference proteome</keyword>
<proteinExistence type="predicted"/>
<feature type="region of interest" description="Disordered" evidence="1">
    <location>
        <begin position="1"/>
        <end position="23"/>
    </location>
</feature>
<name>A0A9P0JYT7_ACAOB</name>
<feature type="compositionally biased region" description="Basic residues" evidence="1">
    <location>
        <begin position="1"/>
        <end position="12"/>
    </location>
</feature>
<dbReference type="EMBL" id="CAKOFQ010006710">
    <property type="protein sequence ID" value="CAH1963807.1"/>
    <property type="molecule type" value="Genomic_DNA"/>
</dbReference>
<accession>A0A9P0JYT7</accession>
<evidence type="ECO:0000313" key="2">
    <source>
        <dbReference type="EMBL" id="CAH1963807.1"/>
    </source>
</evidence>
<protein>
    <submittedName>
        <fullName evidence="2">Uncharacterized protein</fullName>
    </submittedName>
</protein>
<gene>
    <name evidence="2" type="ORF">ACAOBT_LOCUS5408</name>
</gene>
<sequence>MKSLQRRHRKFKTVASSHQAEEGSKLNISPLCTLKSSALRTPEDKENQIAHRLEGPESSRHQTRDWSKLSTSLLRTPKSSALRTAEVKTDCSKKGVLFAQKWKNGSNPKYHWKILKKNAFWMNLK</sequence>
<evidence type="ECO:0000313" key="3">
    <source>
        <dbReference type="Proteomes" id="UP001152888"/>
    </source>
</evidence>
<dbReference type="AlphaFoldDB" id="A0A9P0JYT7"/>